<name>A0A2H0XB39_UNCKA</name>
<protein>
    <submittedName>
        <fullName evidence="2">Uncharacterized protein</fullName>
    </submittedName>
</protein>
<reference evidence="3" key="1">
    <citation type="submission" date="2017-09" db="EMBL/GenBank/DDBJ databases">
        <title>Depth-based differentiation of microbial function through sediment-hosted aquifers and enrichment of novel symbionts in the deep terrestrial subsurface.</title>
        <authorList>
            <person name="Probst A.J."/>
            <person name="Ladd B."/>
            <person name="Jarett J.K."/>
            <person name="Geller-Mcgrath D.E."/>
            <person name="Sieber C.M.K."/>
            <person name="Emerson J.B."/>
            <person name="Anantharaman K."/>
            <person name="Thomas B.C."/>
            <person name="Malmstrom R."/>
            <person name="Stieglmeier M."/>
            <person name="Klingl A."/>
            <person name="Woyke T."/>
            <person name="Ryan C.M."/>
            <person name="Banfield J.F."/>
        </authorList>
    </citation>
    <scope>NUCLEOTIDE SEQUENCE [LARGE SCALE GENOMIC DNA]</scope>
</reference>
<keyword evidence="1" id="KW-0472">Membrane</keyword>
<keyword evidence="1" id="KW-1133">Transmembrane helix</keyword>
<proteinExistence type="predicted"/>
<organism evidence="2 3">
    <name type="scientific">candidate division WWE3 bacterium CG08_land_8_20_14_0_20_41_10</name>
    <dbReference type="NCBI Taxonomy" id="1975085"/>
    <lineage>
        <taxon>Bacteria</taxon>
        <taxon>Katanobacteria</taxon>
    </lineage>
</organism>
<gene>
    <name evidence="2" type="ORF">COT50_03450</name>
</gene>
<evidence type="ECO:0000256" key="1">
    <source>
        <dbReference type="SAM" id="Phobius"/>
    </source>
</evidence>
<feature type="transmembrane region" description="Helical" evidence="1">
    <location>
        <begin position="42"/>
        <end position="59"/>
    </location>
</feature>
<evidence type="ECO:0000313" key="3">
    <source>
        <dbReference type="Proteomes" id="UP000231252"/>
    </source>
</evidence>
<sequence length="69" mass="7929">MKKEHLEAVYDVVINIASGWFGVAVIRDIFRTTVGRYELYSMLYNLRIGTIYLLIALKIKGVTNDTSKF</sequence>
<comment type="caution">
    <text evidence="2">The sequence shown here is derived from an EMBL/GenBank/DDBJ whole genome shotgun (WGS) entry which is preliminary data.</text>
</comment>
<dbReference type="EMBL" id="PEYU01000076">
    <property type="protein sequence ID" value="PIS22157.1"/>
    <property type="molecule type" value="Genomic_DNA"/>
</dbReference>
<keyword evidence="1" id="KW-0812">Transmembrane</keyword>
<dbReference type="AlphaFoldDB" id="A0A2H0XB39"/>
<feature type="transmembrane region" description="Helical" evidence="1">
    <location>
        <begin position="12"/>
        <end position="30"/>
    </location>
</feature>
<accession>A0A2H0XB39</accession>
<dbReference type="Proteomes" id="UP000231252">
    <property type="component" value="Unassembled WGS sequence"/>
</dbReference>
<evidence type="ECO:0000313" key="2">
    <source>
        <dbReference type="EMBL" id="PIS22157.1"/>
    </source>
</evidence>